<protein>
    <recommendedName>
        <fullName evidence="3">F-box domain-containing protein</fullName>
    </recommendedName>
</protein>
<keyword evidence="2" id="KW-1185">Reference proteome</keyword>
<feature type="non-terminal residue" evidence="1">
    <location>
        <position position="340"/>
    </location>
</feature>
<dbReference type="OrthoDB" id="673147at2759"/>
<sequence>MASPALTDDLLSDIFLRLPEPADLVRTSAACVPFRRLVTDSAFLRRFRSLHPAPLLGFLDHNGFHPALPPHASAPAARAVSLAADFSFSFLPYSSSSTGRGWVVRDVRDCRVLLDRATEGGGAEEEHSVFTEIAVCDPLHRRCVTLPPIPDDLAAAVDQPLRVDFDRWCEPFLAARDPDPEDETSFGVIWMAQCKAKLVAFAFSSSTGQWRAVASLAWRDLMSGVGGSSRSPAFSGRQYARGCFYWVMDWRDKLLVLDTERMEFSIADLPPACHRRQIAIVEAGEGRVGMFGLRDHVADGAVGLYYTVRQGGASGSSHWQMEKTIPLDPRFRHYIRGGME</sequence>
<evidence type="ECO:0000313" key="1">
    <source>
        <dbReference type="EMBL" id="OEL33480.1"/>
    </source>
</evidence>
<reference evidence="1 2" key="1">
    <citation type="submission" date="2016-09" db="EMBL/GenBank/DDBJ databases">
        <title>The draft genome of Dichanthelium oligosanthes: A C3 panicoid grass species.</title>
        <authorList>
            <person name="Studer A.J."/>
            <person name="Schnable J.C."/>
            <person name="Brutnell T.P."/>
        </authorList>
    </citation>
    <scope>NUCLEOTIDE SEQUENCE [LARGE SCALE GENOMIC DNA]</scope>
    <source>
        <strain evidence="2">cv. Kellogg 1175</strain>
        <tissue evidence="1">Leaf</tissue>
    </source>
</reference>
<dbReference type="InterPro" id="IPR036047">
    <property type="entry name" value="F-box-like_dom_sf"/>
</dbReference>
<evidence type="ECO:0000313" key="2">
    <source>
        <dbReference type="Proteomes" id="UP000095767"/>
    </source>
</evidence>
<gene>
    <name evidence="1" type="ORF">BAE44_0005497</name>
</gene>
<dbReference type="AlphaFoldDB" id="A0A1E5W8A5"/>
<dbReference type="PANTHER" id="PTHR31264">
    <property type="entry name" value="OS07G0554500 PROTEIN-RELATED"/>
    <property type="match status" value="1"/>
</dbReference>
<comment type="caution">
    <text evidence="1">The sequence shown here is derived from an EMBL/GenBank/DDBJ whole genome shotgun (WGS) entry which is preliminary data.</text>
</comment>
<dbReference type="SUPFAM" id="SSF81383">
    <property type="entry name" value="F-box domain"/>
    <property type="match status" value="1"/>
</dbReference>
<dbReference type="EMBL" id="LWDX02018598">
    <property type="protein sequence ID" value="OEL33480.1"/>
    <property type="molecule type" value="Genomic_DNA"/>
</dbReference>
<dbReference type="Proteomes" id="UP000095767">
    <property type="component" value="Unassembled WGS sequence"/>
</dbReference>
<evidence type="ECO:0008006" key="3">
    <source>
        <dbReference type="Google" id="ProtNLM"/>
    </source>
</evidence>
<accession>A0A1E5W8A5</accession>
<dbReference type="STRING" id="888268.A0A1E5W8A5"/>
<name>A0A1E5W8A5_9POAL</name>
<dbReference type="PANTHER" id="PTHR31264:SF3">
    <property type="entry name" value="OS07G0554100 PROTEIN"/>
    <property type="match status" value="1"/>
</dbReference>
<proteinExistence type="predicted"/>
<organism evidence="1 2">
    <name type="scientific">Dichanthelium oligosanthes</name>
    <dbReference type="NCBI Taxonomy" id="888268"/>
    <lineage>
        <taxon>Eukaryota</taxon>
        <taxon>Viridiplantae</taxon>
        <taxon>Streptophyta</taxon>
        <taxon>Embryophyta</taxon>
        <taxon>Tracheophyta</taxon>
        <taxon>Spermatophyta</taxon>
        <taxon>Magnoliopsida</taxon>
        <taxon>Liliopsida</taxon>
        <taxon>Poales</taxon>
        <taxon>Poaceae</taxon>
        <taxon>PACMAD clade</taxon>
        <taxon>Panicoideae</taxon>
        <taxon>Panicodae</taxon>
        <taxon>Paniceae</taxon>
        <taxon>Dichantheliinae</taxon>
        <taxon>Dichanthelium</taxon>
    </lineage>
</organism>